<protein>
    <submittedName>
        <fullName evidence="3">DUF1275 domain-containing protein</fullName>
    </submittedName>
    <submittedName>
        <fullName evidence="2">Oxalate decarboxylase</fullName>
        <ecNumber evidence="2">4.1.1.2</ecNumber>
    </submittedName>
</protein>
<feature type="transmembrane region" description="Helical" evidence="1">
    <location>
        <begin position="88"/>
        <end position="113"/>
    </location>
</feature>
<dbReference type="EMBL" id="JACHXV010000003">
    <property type="protein sequence ID" value="MBB3172985.1"/>
    <property type="molecule type" value="Genomic_DNA"/>
</dbReference>
<feature type="transmembrane region" description="Helical" evidence="1">
    <location>
        <begin position="193"/>
        <end position="211"/>
    </location>
</feature>
<dbReference type="AlphaFoldDB" id="A0A839UWD9"/>
<dbReference type="InterPro" id="IPR010699">
    <property type="entry name" value="DUF1275"/>
</dbReference>
<dbReference type="EC" id="4.1.1.2" evidence="2"/>
<evidence type="ECO:0000313" key="3">
    <source>
        <dbReference type="EMBL" id="NVN30939.1"/>
    </source>
</evidence>
<name>A0A839UWD9_9PROT</name>
<dbReference type="RefSeq" id="WP_176624880.1">
    <property type="nucleotide sequence ID" value="NZ_JABXXQ010000250.1"/>
</dbReference>
<dbReference type="Proteomes" id="UP000565205">
    <property type="component" value="Unassembled WGS sequence"/>
</dbReference>
<keyword evidence="4" id="KW-1185">Reference proteome</keyword>
<comment type="caution">
    <text evidence="2">The sequence shown here is derived from an EMBL/GenBank/DDBJ whole genome shotgun (WGS) entry which is preliminary data.</text>
</comment>
<dbReference type="Pfam" id="PF06912">
    <property type="entry name" value="DUF1275"/>
    <property type="match status" value="1"/>
</dbReference>
<feature type="transmembrane region" description="Helical" evidence="1">
    <location>
        <begin position="165"/>
        <end position="187"/>
    </location>
</feature>
<dbReference type="Proteomes" id="UP000557688">
    <property type="component" value="Unassembled WGS sequence"/>
</dbReference>
<feature type="transmembrane region" description="Helical" evidence="1">
    <location>
        <begin position="58"/>
        <end position="82"/>
    </location>
</feature>
<dbReference type="EMBL" id="JABXXQ010000250">
    <property type="protein sequence ID" value="NVN30939.1"/>
    <property type="molecule type" value="Genomic_DNA"/>
</dbReference>
<reference evidence="2 4" key="2">
    <citation type="submission" date="2020-08" db="EMBL/GenBank/DDBJ databases">
        <title>Genomic Encyclopedia of Type Strains, Phase III (KMG-III): the genomes of soil and plant-associated and newly described type strains.</title>
        <authorList>
            <person name="Whitman W."/>
        </authorList>
    </citation>
    <scope>NUCLEOTIDE SEQUENCE [LARGE SCALE GENOMIC DNA]</scope>
    <source>
        <strain evidence="2 4">CECT 8088</strain>
    </source>
</reference>
<evidence type="ECO:0000313" key="4">
    <source>
        <dbReference type="Proteomes" id="UP000557688"/>
    </source>
</evidence>
<feature type="transmembrane region" description="Helical" evidence="1">
    <location>
        <begin position="12"/>
        <end position="37"/>
    </location>
</feature>
<gene>
    <name evidence="2" type="ORF">FHR90_000803</name>
    <name evidence="3" type="ORF">HUK83_11420</name>
</gene>
<accession>A0A839UWD9</accession>
<keyword evidence="1" id="KW-0812">Transmembrane</keyword>
<sequence>MDGKVPSGIGTAQAALLVGLAGFTDVIGFLALDHLFLSFMSGNTTQLGIAVVSGDRQTLSVLAMIVACFVAGTVCGPLLRAVPTRLPLILLVELGCFALARWPGWLVACAFAMGVQNAIPRQLGGLAPARTFMTGTLVSFGQSLGESLLQRTPGSRREKLALARAYGLTWALFLAGGLAGAASMRFLGGLPGALDVGMGVLCALILSALVWPGRSRA</sequence>
<dbReference type="GO" id="GO:0046564">
    <property type="term" value="F:oxalate decarboxylase activity"/>
    <property type="evidence" value="ECO:0007669"/>
    <property type="project" value="UniProtKB-EC"/>
</dbReference>
<evidence type="ECO:0000313" key="2">
    <source>
        <dbReference type="EMBL" id="MBB3172985.1"/>
    </source>
</evidence>
<evidence type="ECO:0000256" key="1">
    <source>
        <dbReference type="SAM" id="Phobius"/>
    </source>
</evidence>
<evidence type="ECO:0000313" key="5">
    <source>
        <dbReference type="Proteomes" id="UP000565205"/>
    </source>
</evidence>
<proteinExistence type="predicted"/>
<reference evidence="3 5" key="1">
    <citation type="submission" date="2020-06" db="EMBL/GenBank/DDBJ databases">
        <title>Description of novel acetic acid bacteria.</title>
        <authorList>
            <person name="Sombolestani A."/>
        </authorList>
    </citation>
    <scope>NUCLEOTIDE SEQUENCE [LARGE SCALE GENOMIC DNA]</scope>
    <source>
        <strain evidence="3 5">LMG 26838</strain>
    </source>
</reference>
<keyword evidence="2" id="KW-0456">Lyase</keyword>
<dbReference type="PANTHER" id="PTHR37314:SF4">
    <property type="entry name" value="UPF0700 TRANSMEMBRANE PROTEIN YOAK"/>
    <property type="match status" value="1"/>
</dbReference>
<dbReference type="PANTHER" id="PTHR37314">
    <property type="entry name" value="SLR0142 PROTEIN"/>
    <property type="match status" value="1"/>
</dbReference>
<keyword evidence="1" id="KW-0472">Membrane</keyword>
<keyword evidence="1" id="KW-1133">Transmembrane helix</keyword>
<organism evidence="2 4">
    <name type="scientific">Endobacter medicaginis</name>
    <dbReference type="NCBI Taxonomy" id="1181271"/>
    <lineage>
        <taxon>Bacteria</taxon>
        <taxon>Pseudomonadati</taxon>
        <taxon>Pseudomonadota</taxon>
        <taxon>Alphaproteobacteria</taxon>
        <taxon>Acetobacterales</taxon>
        <taxon>Acetobacteraceae</taxon>
        <taxon>Endobacter</taxon>
    </lineage>
</organism>